<dbReference type="AlphaFoldDB" id="A0AAW5N7S9"/>
<dbReference type="RefSeq" id="WP_204428905.1">
    <property type="nucleotide sequence ID" value="NZ_JANRHJ010000011.1"/>
</dbReference>
<keyword evidence="3" id="KW-1185">Reference proteome</keyword>
<evidence type="ECO:0000313" key="2">
    <source>
        <dbReference type="EMBL" id="MCR8874402.1"/>
    </source>
</evidence>
<evidence type="ECO:0000256" key="1">
    <source>
        <dbReference type="SAM" id="Phobius"/>
    </source>
</evidence>
<proteinExistence type="predicted"/>
<feature type="transmembrane region" description="Helical" evidence="1">
    <location>
        <begin position="5"/>
        <end position="22"/>
    </location>
</feature>
<name>A0AAW5N7S9_9BACT</name>
<keyword evidence="1" id="KW-0472">Membrane</keyword>
<sequence>MKKIYLTPIFIIVITIIIYHQYRIRTPVKFYPILTQTDSLGKYEVFVVHNAPCDTQKIKEIIIKFDFNTLPLDTLKKYKTIERLFYRETKYMTKNFKEGKEYHPTFSTWDNIQDFNNHTKDVLMRTFFYLTGRKSYSTWVNWDWFEKGEFQYINWNEEYFSNLDSFYKEKKKLYNTY</sequence>
<protein>
    <submittedName>
        <fullName evidence="2">Uncharacterized protein</fullName>
    </submittedName>
</protein>
<accession>A0AAW5N7S9</accession>
<keyword evidence="1" id="KW-0812">Transmembrane</keyword>
<reference evidence="2 3" key="1">
    <citation type="submission" date="2022-08" db="EMBL/GenBank/DDBJ databases">
        <authorList>
            <person name="Zeman M."/>
            <person name="Kubasova T."/>
        </authorList>
    </citation>
    <scope>NUCLEOTIDE SEQUENCE [LARGE SCALE GENOMIC DNA]</scope>
    <source>
        <strain evidence="2 3">ET62</strain>
    </source>
</reference>
<gene>
    <name evidence="2" type="ORF">NW209_10310</name>
</gene>
<evidence type="ECO:0000313" key="3">
    <source>
        <dbReference type="Proteomes" id="UP001204579"/>
    </source>
</evidence>
<comment type="caution">
    <text evidence="2">The sequence shown here is derived from an EMBL/GenBank/DDBJ whole genome shotgun (WGS) entry which is preliminary data.</text>
</comment>
<keyword evidence="1" id="KW-1133">Transmembrane helix</keyword>
<dbReference type="Proteomes" id="UP001204579">
    <property type="component" value="Unassembled WGS sequence"/>
</dbReference>
<dbReference type="EMBL" id="JANRHJ010000011">
    <property type="protein sequence ID" value="MCR8874402.1"/>
    <property type="molecule type" value="Genomic_DNA"/>
</dbReference>
<organism evidence="2 3">
    <name type="scientific">Phocaeicola barnesiae</name>
    <dbReference type="NCBI Taxonomy" id="376804"/>
    <lineage>
        <taxon>Bacteria</taxon>
        <taxon>Pseudomonadati</taxon>
        <taxon>Bacteroidota</taxon>
        <taxon>Bacteroidia</taxon>
        <taxon>Bacteroidales</taxon>
        <taxon>Bacteroidaceae</taxon>
        <taxon>Phocaeicola</taxon>
    </lineage>
</organism>